<dbReference type="STRING" id="92696.A0A4R0R5H1"/>
<feature type="domain" description="MYND-type" evidence="6">
    <location>
        <begin position="45"/>
        <end position="86"/>
    </location>
</feature>
<protein>
    <recommendedName>
        <fullName evidence="6">MYND-type domain-containing protein</fullName>
    </recommendedName>
</protein>
<dbReference type="Gene3D" id="6.10.140.2220">
    <property type="match status" value="1"/>
</dbReference>
<dbReference type="Proteomes" id="UP000292702">
    <property type="component" value="Unassembled WGS sequence"/>
</dbReference>
<keyword evidence="8" id="KW-1185">Reference proteome</keyword>
<comment type="caution">
    <text evidence="7">The sequence shown here is derived from an EMBL/GenBank/DDBJ whole genome shotgun (WGS) entry which is preliminary data.</text>
</comment>
<dbReference type="AlphaFoldDB" id="A0A4R0R5H1"/>
<evidence type="ECO:0000256" key="2">
    <source>
        <dbReference type="ARBA" id="ARBA00022771"/>
    </source>
</evidence>
<dbReference type="PROSITE" id="PS01360">
    <property type="entry name" value="ZF_MYND_1"/>
    <property type="match status" value="1"/>
</dbReference>
<evidence type="ECO:0000256" key="3">
    <source>
        <dbReference type="ARBA" id="ARBA00022833"/>
    </source>
</evidence>
<dbReference type="EMBL" id="RWJN01000352">
    <property type="protein sequence ID" value="TCD62700.1"/>
    <property type="molecule type" value="Genomic_DNA"/>
</dbReference>
<dbReference type="PROSITE" id="PS50865">
    <property type="entry name" value="ZF_MYND_2"/>
    <property type="match status" value="1"/>
</dbReference>
<feature type="region of interest" description="Disordered" evidence="5">
    <location>
        <begin position="1"/>
        <end position="22"/>
    </location>
</feature>
<keyword evidence="2 4" id="KW-0863">Zinc-finger</keyword>
<proteinExistence type="predicted"/>
<gene>
    <name evidence="7" type="ORF">EIP91_006561</name>
</gene>
<dbReference type="SUPFAM" id="SSF144232">
    <property type="entry name" value="HIT/MYND zinc finger-like"/>
    <property type="match status" value="1"/>
</dbReference>
<evidence type="ECO:0000259" key="6">
    <source>
        <dbReference type="PROSITE" id="PS50865"/>
    </source>
</evidence>
<reference evidence="7 8" key="1">
    <citation type="submission" date="2018-11" db="EMBL/GenBank/DDBJ databases">
        <title>Genome assembly of Steccherinum ochraceum LE-BIN_3174, the white-rot fungus of the Steccherinaceae family (The Residual Polyporoid clade, Polyporales, Basidiomycota).</title>
        <authorList>
            <person name="Fedorova T.V."/>
            <person name="Glazunova O.A."/>
            <person name="Landesman E.O."/>
            <person name="Moiseenko K.V."/>
            <person name="Psurtseva N.V."/>
            <person name="Savinova O.S."/>
            <person name="Shakhova N.V."/>
            <person name="Tyazhelova T.V."/>
            <person name="Vasina D.V."/>
        </authorList>
    </citation>
    <scope>NUCLEOTIDE SEQUENCE [LARGE SCALE GENOMIC DNA]</scope>
    <source>
        <strain evidence="7 8">LE-BIN_3174</strain>
    </source>
</reference>
<organism evidence="7 8">
    <name type="scientific">Steccherinum ochraceum</name>
    <dbReference type="NCBI Taxonomy" id="92696"/>
    <lineage>
        <taxon>Eukaryota</taxon>
        <taxon>Fungi</taxon>
        <taxon>Dikarya</taxon>
        <taxon>Basidiomycota</taxon>
        <taxon>Agaricomycotina</taxon>
        <taxon>Agaricomycetes</taxon>
        <taxon>Polyporales</taxon>
        <taxon>Steccherinaceae</taxon>
        <taxon>Steccherinum</taxon>
    </lineage>
</organism>
<accession>A0A4R0R5H1</accession>
<evidence type="ECO:0000256" key="5">
    <source>
        <dbReference type="SAM" id="MobiDB-lite"/>
    </source>
</evidence>
<evidence type="ECO:0000256" key="4">
    <source>
        <dbReference type="PROSITE-ProRule" id="PRU00134"/>
    </source>
</evidence>
<dbReference type="GO" id="GO:0008270">
    <property type="term" value="F:zinc ion binding"/>
    <property type="evidence" value="ECO:0007669"/>
    <property type="project" value="UniProtKB-KW"/>
</dbReference>
<keyword evidence="3" id="KW-0862">Zinc</keyword>
<keyword evidence="1" id="KW-0479">Metal-binding</keyword>
<sequence length="251" mass="28625">MPHPQRSRVTPETIPRLFPTPGPDRHKVVLAFDSPRRHWKPPNGCNSCFKPKQRGASLYQCKGCQMNVYCSEECQKAEWPDHKAVCQQAQLLHDERPESATHFKGLLIHFALLQDVLAKYGPYALNLHNNPSARKNFVMKLDVMPLPGTREGCGGSYVVVDARCAPVNSYTEETRQMVQSDLVDLEQLFIRKNEDRDGIFFISIMHPDCSFVKAVRYSTRLPCDVEVAWKEKMIEELNAVYGIRIMGYAAD</sequence>
<dbReference type="Pfam" id="PF01753">
    <property type="entry name" value="zf-MYND"/>
    <property type="match status" value="1"/>
</dbReference>
<evidence type="ECO:0000256" key="1">
    <source>
        <dbReference type="ARBA" id="ARBA00022723"/>
    </source>
</evidence>
<evidence type="ECO:0000313" key="8">
    <source>
        <dbReference type="Proteomes" id="UP000292702"/>
    </source>
</evidence>
<name>A0A4R0R5H1_9APHY</name>
<evidence type="ECO:0000313" key="7">
    <source>
        <dbReference type="EMBL" id="TCD62700.1"/>
    </source>
</evidence>
<dbReference type="InterPro" id="IPR002893">
    <property type="entry name" value="Znf_MYND"/>
</dbReference>
<dbReference type="OrthoDB" id="341421at2759"/>